<dbReference type="SUPFAM" id="SSF46785">
    <property type="entry name" value="Winged helix' DNA-binding domain"/>
    <property type="match status" value="1"/>
</dbReference>
<feature type="domain" description="HTH gntR-type" evidence="4">
    <location>
        <begin position="22"/>
        <end position="89"/>
    </location>
</feature>
<evidence type="ECO:0000256" key="2">
    <source>
        <dbReference type="ARBA" id="ARBA00023125"/>
    </source>
</evidence>
<dbReference type="InterPro" id="IPR000524">
    <property type="entry name" value="Tscrpt_reg_HTH_GntR"/>
</dbReference>
<dbReference type="InterPro" id="IPR036390">
    <property type="entry name" value="WH_DNA-bd_sf"/>
</dbReference>
<dbReference type="Gene3D" id="1.20.120.530">
    <property type="entry name" value="GntR ligand-binding domain-like"/>
    <property type="match status" value="1"/>
</dbReference>
<dbReference type="EMBL" id="PYGA01000004">
    <property type="protein sequence ID" value="PSK99081.1"/>
    <property type="molecule type" value="Genomic_DNA"/>
</dbReference>
<dbReference type="InterPro" id="IPR036388">
    <property type="entry name" value="WH-like_DNA-bd_sf"/>
</dbReference>
<dbReference type="Pfam" id="PF00392">
    <property type="entry name" value="GntR"/>
    <property type="match status" value="1"/>
</dbReference>
<dbReference type="AlphaFoldDB" id="A0A2P8DPE6"/>
<sequence length="253" mass="28326">MTAVNDPVPDPGAPEQRIVKPPSMVDLAARSVRQMILGGTLIPGERVVENRLTAQLGISRPPLREALRMLEHEGLIRQSQHRGAVVTPLTLHDVYEIVTFRRELERMAVVLGVPVADTDRLQRCWTAIRRMEAAVDARDEAELSEANFDFHLAVVGLAGHRRLEASYRSLQLQMQLCMALNRNARSRRKESASANMLRHRKLLRIIEDGDPDAVLAELEHHGDRTFLADLPASLDNGSDQAVAWLEKERAHPA</sequence>
<reference evidence="5 6" key="1">
    <citation type="submission" date="2018-03" db="EMBL/GenBank/DDBJ databases">
        <title>Genomic Encyclopedia of Archaeal and Bacterial Type Strains, Phase II (KMG-II): from individual species to whole genera.</title>
        <authorList>
            <person name="Goeker M."/>
        </authorList>
    </citation>
    <scope>NUCLEOTIDE SEQUENCE [LARGE SCALE GENOMIC DNA]</scope>
    <source>
        <strain evidence="5 6">DSM 45312</strain>
    </source>
</reference>
<dbReference type="GO" id="GO:0003677">
    <property type="term" value="F:DNA binding"/>
    <property type="evidence" value="ECO:0007669"/>
    <property type="project" value="UniProtKB-KW"/>
</dbReference>
<accession>A0A2P8DPE6</accession>
<dbReference type="SUPFAM" id="SSF48008">
    <property type="entry name" value="GntR ligand-binding domain-like"/>
    <property type="match status" value="1"/>
</dbReference>
<dbReference type="SMART" id="SM00345">
    <property type="entry name" value="HTH_GNTR"/>
    <property type="match status" value="1"/>
</dbReference>
<dbReference type="CDD" id="cd07377">
    <property type="entry name" value="WHTH_GntR"/>
    <property type="match status" value="1"/>
</dbReference>
<dbReference type="GO" id="GO:0003700">
    <property type="term" value="F:DNA-binding transcription factor activity"/>
    <property type="evidence" value="ECO:0007669"/>
    <property type="project" value="InterPro"/>
</dbReference>
<gene>
    <name evidence="5" type="ORF">CLV63_104305</name>
</gene>
<evidence type="ECO:0000313" key="6">
    <source>
        <dbReference type="Proteomes" id="UP000240542"/>
    </source>
</evidence>
<dbReference type="SMART" id="SM00895">
    <property type="entry name" value="FCD"/>
    <property type="match status" value="1"/>
</dbReference>
<dbReference type="RefSeq" id="WP_106582388.1">
    <property type="nucleotide sequence ID" value="NZ_PYGA01000004.1"/>
</dbReference>
<keyword evidence="6" id="KW-1185">Reference proteome</keyword>
<dbReference type="Proteomes" id="UP000240542">
    <property type="component" value="Unassembled WGS sequence"/>
</dbReference>
<evidence type="ECO:0000256" key="3">
    <source>
        <dbReference type="ARBA" id="ARBA00023163"/>
    </source>
</evidence>
<keyword evidence="3" id="KW-0804">Transcription</keyword>
<comment type="caution">
    <text evidence="5">The sequence shown here is derived from an EMBL/GenBank/DDBJ whole genome shotgun (WGS) entry which is preliminary data.</text>
</comment>
<dbReference type="Gene3D" id="1.10.10.10">
    <property type="entry name" value="Winged helix-like DNA-binding domain superfamily/Winged helix DNA-binding domain"/>
    <property type="match status" value="1"/>
</dbReference>
<name>A0A2P8DPE6_9ACTN</name>
<dbReference type="PRINTS" id="PR00035">
    <property type="entry name" value="HTHGNTR"/>
</dbReference>
<proteinExistence type="predicted"/>
<dbReference type="PANTHER" id="PTHR43537">
    <property type="entry name" value="TRANSCRIPTIONAL REGULATOR, GNTR FAMILY"/>
    <property type="match status" value="1"/>
</dbReference>
<dbReference type="Pfam" id="PF07729">
    <property type="entry name" value="FCD"/>
    <property type="match status" value="1"/>
</dbReference>
<keyword evidence="1" id="KW-0805">Transcription regulation</keyword>
<evidence type="ECO:0000256" key="1">
    <source>
        <dbReference type="ARBA" id="ARBA00023015"/>
    </source>
</evidence>
<evidence type="ECO:0000259" key="4">
    <source>
        <dbReference type="PROSITE" id="PS50949"/>
    </source>
</evidence>
<protein>
    <submittedName>
        <fullName evidence="5">GntR family transcriptional regulator</fullName>
    </submittedName>
</protein>
<dbReference type="PANTHER" id="PTHR43537:SF5">
    <property type="entry name" value="UXU OPERON TRANSCRIPTIONAL REGULATOR"/>
    <property type="match status" value="1"/>
</dbReference>
<dbReference type="PROSITE" id="PS50949">
    <property type="entry name" value="HTH_GNTR"/>
    <property type="match status" value="1"/>
</dbReference>
<evidence type="ECO:0000313" key="5">
    <source>
        <dbReference type="EMBL" id="PSK99081.1"/>
    </source>
</evidence>
<organism evidence="5 6">
    <name type="scientific">Murinocardiopsis flavida</name>
    <dbReference type="NCBI Taxonomy" id="645275"/>
    <lineage>
        <taxon>Bacteria</taxon>
        <taxon>Bacillati</taxon>
        <taxon>Actinomycetota</taxon>
        <taxon>Actinomycetes</taxon>
        <taxon>Streptosporangiales</taxon>
        <taxon>Nocardiopsidaceae</taxon>
        <taxon>Murinocardiopsis</taxon>
    </lineage>
</organism>
<keyword evidence="2" id="KW-0238">DNA-binding</keyword>
<dbReference type="InterPro" id="IPR011711">
    <property type="entry name" value="GntR_C"/>
</dbReference>
<dbReference type="OrthoDB" id="4120783at2"/>
<dbReference type="InterPro" id="IPR008920">
    <property type="entry name" value="TF_FadR/GntR_C"/>
</dbReference>